<proteinExistence type="predicted"/>
<dbReference type="GO" id="GO:0009446">
    <property type="term" value="P:putrescine biosynthetic process"/>
    <property type="evidence" value="ECO:0007669"/>
    <property type="project" value="InterPro"/>
</dbReference>
<dbReference type="EMBL" id="OOIL02003902">
    <property type="protein sequence ID" value="VFQ89843.1"/>
    <property type="molecule type" value="Genomic_DNA"/>
</dbReference>
<evidence type="ECO:0008006" key="5">
    <source>
        <dbReference type="Google" id="ProtNLM"/>
    </source>
</evidence>
<sequence>MDLKGKPADHGYYMPAEWESHSQTWIGWPERPDNWRENAVHAQQVFASVATAISRFEPVTVCASSTQWSNARNQLPEHIRVVEMSLNDSWFRDSGPTFVVKKDRESYQNLEPRVAGIDWTFNCWGVKMMRMTRTLEAILVIHHTELKNAKDGPVIETDVSASGSMALGVAKSITD</sequence>
<dbReference type="InterPro" id="IPR007466">
    <property type="entry name" value="Peptidyl-Arg-deiminase_porph"/>
</dbReference>
<dbReference type="AlphaFoldDB" id="A0A484MLY0"/>
<evidence type="ECO:0000313" key="2">
    <source>
        <dbReference type="EMBL" id="VFQ89842.1"/>
    </source>
</evidence>
<gene>
    <name evidence="2" type="ORF">CCAM_LOCUS31618</name>
    <name evidence="3" type="ORF">CCAM_LOCUS31619</name>
</gene>
<keyword evidence="1" id="KW-0378">Hydrolase</keyword>
<evidence type="ECO:0000313" key="4">
    <source>
        <dbReference type="Proteomes" id="UP000595140"/>
    </source>
</evidence>
<name>A0A484MLY0_9ASTE</name>
<dbReference type="Proteomes" id="UP000595140">
    <property type="component" value="Unassembled WGS sequence"/>
</dbReference>
<dbReference type="EMBL" id="OOIL02003902">
    <property type="protein sequence ID" value="VFQ89842.1"/>
    <property type="molecule type" value="Genomic_DNA"/>
</dbReference>
<reference evidence="2 4" key="1">
    <citation type="submission" date="2018-04" db="EMBL/GenBank/DDBJ databases">
        <authorList>
            <person name="Vogel A."/>
        </authorList>
    </citation>
    <scope>NUCLEOTIDE SEQUENCE [LARGE SCALE GENOMIC DNA]</scope>
</reference>
<evidence type="ECO:0000313" key="3">
    <source>
        <dbReference type="EMBL" id="VFQ89843.1"/>
    </source>
</evidence>
<keyword evidence="4" id="KW-1185">Reference proteome</keyword>
<protein>
    <recommendedName>
        <fullName evidence="5">Agmatine deiminase</fullName>
    </recommendedName>
</protein>
<dbReference type="PANTHER" id="PTHR31377">
    <property type="entry name" value="AGMATINE DEIMINASE-RELATED"/>
    <property type="match status" value="1"/>
</dbReference>
<dbReference type="Gene3D" id="3.75.10.10">
    <property type="entry name" value="L-arginine/glycine Amidinotransferase, Chain A"/>
    <property type="match status" value="1"/>
</dbReference>
<evidence type="ECO:0000256" key="1">
    <source>
        <dbReference type="ARBA" id="ARBA00022801"/>
    </source>
</evidence>
<dbReference type="PANTHER" id="PTHR31377:SF2">
    <property type="entry name" value="AGMATINE DEIMINASE"/>
    <property type="match status" value="1"/>
</dbReference>
<dbReference type="OrthoDB" id="544103at2759"/>
<dbReference type="Pfam" id="PF04371">
    <property type="entry name" value="PAD_porph"/>
    <property type="match status" value="1"/>
</dbReference>
<accession>A0A484MLY0</accession>
<organism evidence="2 4">
    <name type="scientific">Cuscuta campestris</name>
    <dbReference type="NCBI Taxonomy" id="132261"/>
    <lineage>
        <taxon>Eukaryota</taxon>
        <taxon>Viridiplantae</taxon>
        <taxon>Streptophyta</taxon>
        <taxon>Embryophyta</taxon>
        <taxon>Tracheophyta</taxon>
        <taxon>Spermatophyta</taxon>
        <taxon>Magnoliopsida</taxon>
        <taxon>eudicotyledons</taxon>
        <taxon>Gunneridae</taxon>
        <taxon>Pentapetalae</taxon>
        <taxon>asterids</taxon>
        <taxon>lamiids</taxon>
        <taxon>Solanales</taxon>
        <taxon>Convolvulaceae</taxon>
        <taxon>Cuscuteae</taxon>
        <taxon>Cuscuta</taxon>
        <taxon>Cuscuta subgen. Grammica</taxon>
        <taxon>Cuscuta sect. Cleistogrammica</taxon>
    </lineage>
</organism>
<dbReference type="SUPFAM" id="SSF55909">
    <property type="entry name" value="Pentein"/>
    <property type="match status" value="1"/>
</dbReference>
<dbReference type="GO" id="GO:0004668">
    <property type="term" value="F:protein-arginine deiminase activity"/>
    <property type="evidence" value="ECO:0007669"/>
    <property type="project" value="InterPro"/>
</dbReference>
<dbReference type="GO" id="GO:0047632">
    <property type="term" value="F:agmatine deiminase activity"/>
    <property type="evidence" value="ECO:0007669"/>
    <property type="project" value="TreeGrafter"/>
</dbReference>